<dbReference type="AlphaFoldDB" id="A0A8T0TL81"/>
<accession>A0A8T0TL81</accession>
<evidence type="ECO:0000313" key="2">
    <source>
        <dbReference type="EMBL" id="KAG2609793.1"/>
    </source>
</evidence>
<reference evidence="2" key="1">
    <citation type="submission" date="2020-05" db="EMBL/GenBank/DDBJ databases">
        <title>WGS assembly of Panicum virgatum.</title>
        <authorList>
            <person name="Lovell J.T."/>
            <person name="Jenkins J."/>
            <person name="Shu S."/>
            <person name="Juenger T.E."/>
            <person name="Schmutz J."/>
        </authorList>
    </citation>
    <scope>NUCLEOTIDE SEQUENCE</scope>
    <source>
        <strain evidence="2">AP13</strain>
    </source>
</reference>
<organism evidence="2 3">
    <name type="scientific">Panicum virgatum</name>
    <name type="common">Blackwell switchgrass</name>
    <dbReference type="NCBI Taxonomy" id="38727"/>
    <lineage>
        <taxon>Eukaryota</taxon>
        <taxon>Viridiplantae</taxon>
        <taxon>Streptophyta</taxon>
        <taxon>Embryophyta</taxon>
        <taxon>Tracheophyta</taxon>
        <taxon>Spermatophyta</taxon>
        <taxon>Magnoliopsida</taxon>
        <taxon>Liliopsida</taxon>
        <taxon>Poales</taxon>
        <taxon>Poaceae</taxon>
        <taxon>PACMAD clade</taxon>
        <taxon>Panicoideae</taxon>
        <taxon>Panicodae</taxon>
        <taxon>Paniceae</taxon>
        <taxon>Panicinae</taxon>
        <taxon>Panicum</taxon>
        <taxon>Panicum sect. Hiantes</taxon>
    </lineage>
</organism>
<keyword evidence="3" id="KW-1185">Reference proteome</keyword>
<name>A0A8T0TL81_PANVG</name>
<sequence length="192" mass="19698">MRLRLQTAHAHPFVAATAGVSHRLPLPFSSDLAAAALGSSLPRCRRPPFSTSPIAARTSGPSRAASTRPRGRAPADGTGSRGRQAAAPDPRGMCYCCSCSLGLRVHGVGAPRSGSEVCGEERKEGASSVGARMRDALASTARAAPSPLLLNNSLFSPTILTRPTLVGSGRRPATGWVLPAPHPSLGLRHGGG</sequence>
<gene>
    <name evidence="2" type="ORF">PVAP13_4KG089000</name>
</gene>
<protein>
    <submittedName>
        <fullName evidence="2">Uncharacterized protein</fullName>
    </submittedName>
</protein>
<proteinExistence type="predicted"/>
<comment type="caution">
    <text evidence="2">The sequence shown here is derived from an EMBL/GenBank/DDBJ whole genome shotgun (WGS) entry which is preliminary data.</text>
</comment>
<feature type="compositionally biased region" description="Polar residues" evidence="1">
    <location>
        <begin position="49"/>
        <end position="65"/>
    </location>
</feature>
<feature type="region of interest" description="Disordered" evidence="1">
    <location>
        <begin position="44"/>
        <end position="88"/>
    </location>
</feature>
<dbReference type="Proteomes" id="UP000823388">
    <property type="component" value="Chromosome 4K"/>
</dbReference>
<evidence type="ECO:0000313" key="3">
    <source>
        <dbReference type="Proteomes" id="UP000823388"/>
    </source>
</evidence>
<evidence type="ECO:0000256" key="1">
    <source>
        <dbReference type="SAM" id="MobiDB-lite"/>
    </source>
</evidence>
<dbReference type="EMBL" id="CM029043">
    <property type="protein sequence ID" value="KAG2609793.1"/>
    <property type="molecule type" value="Genomic_DNA"/>
</dbReference>